<feature type="compositionally biased region" description="Acidic residues" evidence="1">
    <location>
        <begin position="941"/>
        <end position="960"/>
    </location>
</feature>
<evidence type="ECO:0008006" key="4">
    <source>
        <dbReference type="Google" id="ProtNLM"/>
    </source>
</evidence>
<keyword evidence="3" id="KW-1185">Reference proteome</keyword>
<feature type="region of interest" description="Disordered" evidence="1">
    <location>
        <begin position="923"/>
        <end position="962"/>
    </location>
</feature>
<dbReference type="STRING" id="5098.A0A507QVD9"/>
<feature type="region of interest" description="Disordered" evidence="1">
    <location>
        <begin position="161"/>
        <end position="184"/>
    </location>
</feature>
<organism evidence="2 3">
    <name type="scientific">Monascus purpureus</name>
    <name type="common">Red mold</name>
    <name type="synonym">Monascus anka</name>
    <dbReference type="NCBI Taxonomy" id="5098"/>
    <lineage>
        <taxon>Eukaryota</taxon>
        <taxon>Fungi</taxon>
        <taxon>Dikarya</taxon>
        <taxon>Ascomycota</taxon>
        <taxon>Pezizomycotina</taxon>
        <taxon>Eurotiomycetes</taxon>
        <taxon>Eurotiomycetidae</taxon>
        <taxon>Eurotiales</taxon>
        <taxon>Aspergillaceae</taxon>
        <taxon>Monascus</taxon>
    </lineage>
</organism>
<comment type="caution">
    <text evidence="2">The sequence shown here is derived from an EMBL/GenBank/DDBJ whole genome shotgun (WGS) entry which is preliminary data.</text>
</comment>
<dbReference type="PANTHER" id="PTHR37542">
    <property type="entry name" value="HELO DOMAIN-CONTAINING PROTEIN-RELATED"/>
    <property type="match status" value="1"/>
</dbReference>
<dbReference type="PANTHER" id="PTHR37542:SF2">
    <property type="entry name" value="PROTEIN KINASE DOMAIN-CONTAINING PROTEIN"/>
    <property type="match status" value="1"/>
</dbReference>
<gene>
    <name evidence="2" type="ORF">MPDQ_007690</name>
</gene>
<name>A0A507QVD9_MONPU</name>
<reference evidence="2 3" key="1">
    <citation type="submission" date="2019-06" db="EMBL/GenBank/DDBJ databases">
        <title>Wine fermentation using esterase from Monascus purpureus.</title>
        <authorList>
            <person name="Geng C."/>
            <person name="Zhang Y."/>
        </authorList>
    </citation>
    <scope>NUCLEOTIDE SEQUENCE [LARGE SCALE GENOMIC DNA]</scope>
    <source>
        <strain evidence="2">HQ1</strain>
    </source>
</reference>
<evidence type="ECO:0000256" key="1">
    <source>
        <dbReference type="SAM" id="MobiDB-lite"/>
    </source>
</evidence>
<dbReference type="InterPro" id="IPR011009">
    <property type="entry name" value="Kinase-like_dom_sf"/>
</dbReference>
<feature type="region of interest" description="Disordered" evidence="1">
    <location>
        <begin position="794"/>
        <end position="818"/>
    </location>
</feature>
<dbReference type="EMBL" id="VIFY01000085">
    <property type="protein sequence ID" value="TQB71219.1"/>
    <property type="molecule type" value="Genomic_DNA"/>
</dbReference>
<evidence type="ECO:0000313" key="3">
    <source>
        <dbReference type="Proteomes" id="UP000319663"/>
    </source>
</evidence>
<accession>A0A507QVD9</accession>
<feature type="region of interest" description="Disordered" evidence="1">
    <location>
        <begin position="1277"/>
        <end position="1297"/>
    </location>
</feature>
<dbReference type="OrthoDB" id="5418235at2759"/>
<dbReference type="Gene3D" id="1.10.510.10">
    <property type="entry name" value="Transferase(Phosphotransferase) domain 1"/>
    <property type="match status" value="1"/>
</dbReference>
<feature type="compositionally biased region" description="Polar residues" evidence="1">
    <location>
        <begin position="161"/>
        <end position="171"/>
    </location>
</feature>
<feature type="compositionally biased region" description="Basic residues" evidence="1">
    <location>
        <begin position="796"/>
        <end position="807"/>
    </location>
</feature>
<evidence type="ECO:0000313" key="2">
    <source>
        <dbReference type="EMBL" id="TQB71219.1"/>
    </source>
</evidence>
<dbReference type="Proteomes" id="UP000319663">
    <property type="component" value="Unassembled WGS sequence"/>
</dbReference>
<feature type="compositionally biased region" description="Basic residues" evidence="1">
    <location>
        <begin position="173"/>
        <end position="184"/>
    </location>
</feature>
<protein>
    <recommendedName>
        <fullName evidence="4">Protein kinase domain-containing protein</fullName>
    </recommendedName>
</protein>
<feature type="compositionally biased region" description="Acidic residues" evidence="1">
    <location>
        <begin position="923"/>
        <end position="932"/>
    </location>
</feature>
<feature type="region of interest" description="Disordered" evidence="1">
    <location>
        <begin position="1217"/>
        <end position="1242"/>
    </location>
</feature>
<proteinExistence type="predicted"/>
<dbReference type="SUPFAM" id="SSF56112">
    <property type="entry name" value="Protein kinase-like (PK-like)"/>
    <property type="match status" value="1"/>
</dbReference>
<sequence length="1316" mass="147077">MSVLHHGGSYLQRRLTKMYSDMKTSCESVTTSTAYKSVDDPEFLALKASIRTQTDRLLAWGLDWSDASAAQPNDIDESITRAGFSDVVESVMSSIQDLLNEADRLLKSNPTDSPSKESLGSVALKTHWTTEDIKRSKALVSDLTSCIDTLYDLSRSRRNMTANMSGGQQPAKNRPKLPMRRKPLKKQDDAVYSAFADSKSRHNSPIESSEGYQDIKTLPQGSFEISPLSNLHVAQVPFREQHKMEHSFTKYFLSTKRYLIDRSALQLSGPSHDMTPPPYEVVAASANSRVVGRIKTSASPLLSSTTEPTVSILVEFTPMMLETQNAITIPASQRLEKVNQSLDQLVQNGRVSHLGLLRFLGYYIDMPNARYAFIYQMPVDYFPFFRNPTDLLNEWKPRPLVSFFQTGDHQEVPNLETRLHLAYDLLMAVLHLRSQNVVHGSINSSNILIFPGLASSQNDEIRLAEDFRRPYLTSLAQFSGDGASPEPLSSSMYRHPDDKRQLEDEAAWAYDLYSLGLVLLEIGLWLPISKCWKMKYNNSMFKQRIENFYVKRLGPKCGSAYLHMVQLCLDAPNFHLSTQPMDDLGLRVPQIYHYPVLDLSEPDGMFSFSMNFLYTICKIAWACCRIDIFSAPPPEDLDDCLPLALVPASQTAAAMKQPIENTVSKRADLTSEQSTKVPFEEMRELKGKRALEDRKVKKRTIRKLTDVEIPPEHLQEWNFQLMPKLSKLLQKIFKESSEPCSATLMMTGETAEAAKTTICVTCSNVKKVRSALKRHFELNKEGWDLVVLRGDVQRSKAPRRRRRRPAKKGQESNNMTSFEQLNPCYQQRPICGASIGAFLNEEHFPPVSYGGMVLVDGIPFGMTVHHMLEAPSDSEDYEDEPSDLPSRSAAGGWFRNLPIPNASFMHNWCEDDDDLSEDNLEFEVTDDEDGDDNSVLQSLDESGDDYWLSDDYSSDEEGIDSNDKYVDEDAASVGDTSGIIPGEEPLPMVTQPAIDDVHEDFFPVPEDRDDEHLASHSLGYVYASSGVRRWTRKGIKHEIDWALLKIDDSRMEVRNIVLDKTAMTSPSGVPGESDSVTIHLNKVARMEDLGGLDVHCCGRTSGLQSGRISKALTLVKFKGRKSFSTSFCVDGNFGAPGDSGAWVFDKSSGRVCGHVLAWSEKTRTTYIAPMEVILEDIARTLNASRVTLPGAPDAPIFPMSHLPSSQPIEYGYGRVHSYEPHNQIPAPGHPNQQQQQQQQQPRGLFPVNARHINLNLDDPALPSVEVGVGRSSRGFKSIPPYVPPSTTPPTTTNTIAYGGSMAGLIRPTRGLGRQTA</sequence>